<dbReference type="PANTHER" id="PTHR48111:SF1">
    <property type="entry name" value="TWO-COMPONENT RESPONSE REGULATOR ORR33"/>
    <property type="match status" value="1"/>
</dbReference>
<dbReference type="Gene3D" id="6.10.250.690">
    <property type="match status" value="1"/>
</dbReference>
<dbReference type="InterPro" id="IPR016032">
    <property type="entry name" value="Sig_transdc_resp-reg_C-effctor"/>
</dbReference>
<dbReference type="OrthoDB" id="5177151at2"/>
<dbReference type="PROSITE" id="PS50110">
    <property type="entry name" value="RESPONSE_REGULATORY"/>
    <property type="match status" value="1"/>
</dbReference>
<evidence type="ECO:0000259" key="8">
    <source>
        <dbReference type="PROSITE" id="PS50110"/>
    </source>
</evidence>
<dbReference type="GO" id="GO:0005829">
    <property type="term" value="C:cytosol"/>
    <property type="evidence" value="ECO:0007669"/>
    <property type="project" value="TreeGrafter"/>
</dbReference>
<dbReference type="PROSITE" id="PS51755">
    <property type="entry name" value="OMPR_PHOB"/>
    <property type="match status" value="1"/>
</dbReference>
<evidence type="ECO:0000256" key="7">
    <source>
        <dbReference type="PROSITE-ProRule" id="PRU01091"/>
    </source>
</evidence>
<dbReference type="SUPFAM" id="SSF52172">
    <property type="entry name" value="CheY-like"/>
    <property type="match status" value="1"/>
</dbReference>
<evidence type="ECO:0000256" key="2">
    <source>
        <dbReference type="ARBA" id="ARBA00023012"/>
    </source>
</evidence>
<keyword evidence="2" id="KW-0902">Two-component regulatory system</keyword>
<dbReference type="EMBL" id="QXTG01000001">
    <property type="protein sequence ID" value="RIX30858.1"/>
    <property type="molecule type" value="Genomic_DNA"/>
</dbReference>
<evidence type="ECO:0000256" key="3">
    <source>
        <dbReference type="ARBA" id="ARBA00023015"/>
    </source>
</evidence>
<feature type="domain" description="Response regulatory" evidence="8">
    <location>
        <begin position="6"/>
        <end position="120"/>
    </location>
</feature>
<keyword evidence="3" id="KW-0805">Transcription regulation</keyword>
<dbReference type="Pfam" id="PF00486">
    <property type="entry name" value="Trans_reg_C"/>
    <property type="match status" value="1"/>
</dbReference>
<organism evidence="10 11">
    <name type="scientific">Amnibacterium setariae</name>
    <dbReference type="NCBI Taxonomy" id="2306585"/>
    <lineage>
        <taxon>Bacteria</taxon>
        <taxon>Bacillati</taxon>
        <taxon>Actinomycetota</taxon>
        <taxon>Actinomycetes</taxon>
        <taxon>Micrococcales</taxon>
        <taxon>Microbacteriaceae</taxon>
        <taxon>Amnibacterium</taxon>
    </lineage>
</organism>
<evidence type="ECO:0000259" key="9">
    <source>
        <dbReference type="PROSITE" id="PS51755"/>
    </source>
</evidence>
<dbReference type="SMART" id="SM00862">
    <property type="entry name" value="Trans_reg_C"/>
    <property type="match status" value="1"/>
</dbReference>
<feature type="DNA-binding region" description="OmpR/PhoB-type" evidence="7">
    <location>
        <begin position="127"/>
        <end position="223"/>
    </location>
</feature>
<dbReference type="SMART" id="SM00448">
    <property type="entry name" value="REC"/>
    <property type="match status" value="1"/>
</dbReference>
<evidence type="ECO:0000256" key="1">
    <source>
        <dbReference type="ARBA" id="ARBA00022553"/>
    </source>
</evidence>
<dbReference type="InterPro" id="IPR039420">
    <property type="entry name" value="WalR-like"/>
</dbReference>
<dbReference type="InterPro" id="IPR001867">
    <property type="entry name" value="OmpR/PhoB-type_DNA-bd"/>
</dbReference>
<sequence>MTAPARILLVEDDPLIRESVTAALRGAGMVVHAAADGTGIGAVLADFRPDLALLDVSLPGDADGFALARALRRDRDLPIVFVTARDAGADRLAGFAAGGDDYVVKPFLVEELVARVRALLRRLGRVPSTLDLGDLVVDEGSGEAVRSGAVLELTATEYRLLAYLARERGRILSKTQLLTQVWGYDEYDPNLVEVHVSALRRKLELHGPRILHTVRGFGYVLRPVRGSEAA</sequence>
<feature type="domain" description="OmpR/PhoB-type" evidence="9">
    <location>
        <begin position="127"/>
        <end position="223"/>
    </location>
</feature>
<proteinExistence type="predicted"/>
<dbReference type="PANTHER" id="PTHR48111">
    <property type="entry name" value="REGULATOR OF RPOS"/>
    <property type="match status" value="1"/>
</dbReference>
<dbReference type="InterPro" id="IPR036388">
    <property type="entry name" value="WH-like_DNA-bd_sf"/>
</dbReference>
<evidence type="ECO:0000256" key="5">
    <source>
        <dbReference type="ARBA" id="ARBA00023163"/>
    </source>
</evidence>
<dbReference type="InterPro" id="IPR011006">
    <property type="entry name" value="CheY-like_superfamily"/>
</dbReference>
<dbReference type="InterPro" id="IPR001789">
    <property type="entry name" value="Sig_transdc_resp-reg_receiver"/>
</dbReference>
<dbReference type="SUPFAM" id="SSF46894">
    <property type="entry name" value="C-terminal effector domain of the bipartite response regulators"/>
    <property type="match status" value="1"/>
</dbReference>
<dbReference type="Pfam" id="PF00072">
    <property type="entry name" value="Response_reg"/>
    <property type="match status" value="1"/>
</dbReference>
<evidence type="ECO:0000313" key="10">
    <source>
        <dbReference type="EMBL" id="RIX30858.1"/>
    </source>
</evidence>
<dbReference type="CDD" id="cd00383">
    <property type="entry name" value="trans_reg_C"/>
    <property type="match status" value="1"/>
</dbReference>
<dbReference type="Proteomes" id="UP000265742">
    <property type="component" value="Unassembled WGS sequence"/>
</dbReference>
<comment type="caution">
    <text evidence="10">The sequence shown here is derived from an EMBL/GenBank/DDBJ whole genome shotgun (WGS) entry which is preliminary data.</text>
</comment>
<reference evidence="11" key="1">
    <citation type="submission" date="2018-09" db="EMBL/GenBank/DDBJ databases">
        <authorList>
            <person name="Kim I."/>
        </authorList>
    </citation>
    <scope>NUCLEOTIDE SEQUENCE [LARGE SCALE GENOMIC DNA]</scope>
    <source>
        <strain evidence="11">DD4a</strain>
    </source>
</reference>
<dbReference type="GO" id="GO:0000156">
    <property type="term" value="F:phosphorelay response regulator activity"/>
    <property type="evidence" value="ECO:0007669"/>
    <property type="project" value="TreeGrafter"/>
</dbReference>
<dbReference type="RefSeq" id="WP_119481220.1">
    <property type="nucleotide sequence ID" value="NZ_QXTG01000001.1"/>
</dbReference>
<keyword evidence="5" id="KW-0804">Transcription</keyword>
<keyword evidence="11" id="KW-1185">Reference proteome</keyword>
<evidence type="ECO:0000313" key="11">
    <source>
        <dbReference type="Proteomes" id="UP000265742"/>
    </source>
</evidence>
<protein>
    <submittedName>
        <fullName evidence="10">DNA-binding response regulator</fullName>
    </submittedName>
</protein>
<dbReference type="GO" id="GO:0000976">
    <property type="term" value="F:transcription cis-regulatory region binding"/>
    <property type="evidence" value="ECO:0007669"/>
    <property type="project" value="TreeGrafter"/>
</dbReference>
<gene>
    <name evidence="10" type="ORF">D1781_05550</name>
</gene>
<dbReference type="Gene3D" id="3.40.50.2300">
    <property type="match status" value="1"/>
</dbReference>
<dbReference type="Gene3D" id="1.10.10.10">
    <property type="entry name" value="Winged helix-like DNA-binding domain superfamily/Winged helix DNA-binding domain"/>
    <property type="match status" value="1"/>
</dbReference>
<dbReference type="GO" id="GO:0006355">
    <property type="term" value="P:regulation of DNA-templated transcription"/>
    <property type="evidence" value="ECO:0007669"/>
    <property type="project" value="InterPro"/>
</dbReference>
<keyword evidence="1 6" id="KW-0597">Phosphoprotein</keyword>
<name>A0A3A1U737_9MICO</name>
<feature type="modified residue" description="4-aspartylphosphate" evidence="6">
    <location>
        <position position="55"/>
    </location>
</feature>
<evidence type="ECO:0000256" key="4">
    <source>
        <dbReference type="ARBA" id="ARBA00023125"/>
    </source>
</evidence>
<accession>A0A3A1U737</accession>
<dbReference type="GO" id="GO:0032993">
    <property type="term" value="C:protein-DNA complex"/>
    <property type="evidence" value="ECO:0007669"/>
    <property type="project" value="TreeGrafter"/>
</dbReference>
<evidence type="ECO:0000256" key="6">
    <source>
        <dbReference type="PROSITE-ProRule" id="PRU00169"/>
    </source>
</evidence>
<dbReference type="AlphaFoldDB" id="A0A3A1U737"/>
<keyword evidence="4 7" id="KW-0238">DNA-binding</keyword>